<dbReference type="GO" id="GO:0046872">
    <property type="term" value="F:metal ion binding"/>
    <property type="evidence" value="ECO:0007669"/>
    <property type="project" value="InterPro"/>
</dbReference>
<dbReference type="AlphaFoldDB" id="A0A975F7E6"/>
<comment type="similarity">
    <text evidence="1">Belongs to the bacterial solute-binding protein 9 family.</text>
</comment>
<dbReference type="RefSeq" id="WP_210218317.1">
    <property type="nucleotide sequence ID" value="NZ_CP072793.1"/>
</dbReference>
<evidence type="ECO:0000313" key="6">
    <source>
        <dbReference type="EMBL" id="QTR52781.1"/>
    </source>
</evidence>
<organism evidence="6 7">
    <name type="scientific">Thiothrix unzii</name>
    <dbReference type="NCBI Taxonomy" id="111769"/>
    <lineage>
        <taxon>Bacteria</taxon>
        <taxon>Pseudomonadati</taxon>
        <taxon>Pseudomonadota</taxon>
        <taxon>Gammaproteobacteria</taxon>
        <taxon>Thiotrichales</taxon>
        <taxon>Thiotrichaceae</taxon>
        <taxon>Thiothrix</taxon>
    </lineage>
</organism>
<dbReference type="Gene3D" id="3.40.50.1980">
    <property type="entry name" value="Nitrogenase molybdenum iron protein domain"/>
    <property type="match status" value="2"/>
</dbReference>
<dbReference type="GO" id="GO:0006829">
    <property type="term" value="P:zinc ion transport"/>
    <property type="evidence" value="ECO:0007669"/>
    <property type="project" value="UniProtKB-KW"/>
</dbReference>
<dbReference type="KEGG" id="tun:J9260_13875"/>
<evidence type="ECO:0000256" key="5">
    <source>
        <dbReference type="ARBA" id="ARBA00022906"/>
    </source>
</evidence>
<evidence type="ECO:0000256" key="1">
    <source>
        <dbReference type="ARBA" id="ARBA00011028"/>
    </source>
</evidence>
<keyword evidence="5" id="KW-0864">Zinc transport</keyword>
<dbReference type="PROSITE" id="PS51257">
    <property type="entry name" value="PROKAR_LIPOPROTEIN"/>
    <property type="match status" value="1"/>
</dbReference>
<name>A0A975F7E6_9GAMM</name>
<dbReference type="Pfam" id="PF01297">
    <property type="entry name" value="ZnuA"/>
    <property type="match status" value="1"/>
</dbReference>
<evidence type="ECO:0000313" key="7">
    <source>
        <dbReference type="Proteomes" id="UP000672009"/>
    </source>
</evidence>
<dbReference type="PANTHER" id="PTHR42953">
    <property type="entry name" value="HIGH-AFFINITY ZINC UPTAKE SYSTEM PROTEIN ZNUA-RELATED"/>
    <property type="match status" value="1"/>
</dbReference>
<proteinExistence type="inferred from homology"/>
<gene>
    <name evidence="6" type="ORF">J9260_13875</name>
</gene>
<dbReference type="PANTHER" id="PTHR42953:SF3">
    <property type="entry name" value="HIGH-AFFINITY ZINC UPTAKE SYSTEM PROTEIN ZNUA"/>
    <property type="match status" value="1"/>
</dbReference>
<dbReference type="Proteomes" id="UP000672009">
    <property type="component" value="Chromosome"/>
</dbReference>
<reference evidence="6" key="1">
    <citation type="submission" date="2021-04" db="EMBL/GenBank/DDBJ databases">
        <title>Genomics, taxonomy and metabolism of representatives of sulfur bacteria of the genus Thiothrix: Thiothrix fructosivorans QT, Thiothrix unzii A1T and three new species, Thiothrix subterranea sp. nov., Thiothrix litoralis sp. nov. and 'Candidatus Thiothrix anitrata' sp. nov.</title>
        <authorList>
            <person name="Ravin N.V."/>
            <person name="Smolyakov D."/>
            <person name="Rudenko T.S."/>
            <person name="Mardanov A.V."/>
            <person name="Beletsky A.V."/>
            <person name="Markov N.D."/>
            <person name="Fomenkov A.I."/>
            <person name="Roberts R.J."/>
            <person name="Karnachuk O.V."/>
            <person name="Novikov A."/>
            <person name="Grabovich M.Y."/>
        </authorList>
    </citation>
    <scope>NUCLEOTIDE SEQUENCE</scope>
    <source>
        <strain evidence="6">A1</strain>
    </source>
</reference>
<keyword evidence="5" id="KW-0862">Zinc</keyword>
<dbReference type="InterPro" id="IPR050492">
    <property type="entry name" value="Bact_metal-bind_prot9"/>
</dbReference>
<protein>
    <recommendedName>
        <fullName evidence="2">High-affinity zinc uptake system protein ZnuA</fullName>
    </recommendedName>
</protein>
<evidence type="ECO:0000256" key="3">
    <source>
        <dbReference type="ARBA" id="ARBA00022448"/>
    </source>
</evidence>
<dbReference type="InterPro" id="IPR006127">
    <property type="entry name" value="ZnuA-like"/>
</dbReference>
<keyword evidence="5" id="KW-0406">Ion transport</keyword>
<evidence type="ECO:0000256" key="4">
    <source>
        <dbReference type="ARBA" id="ARBA00022729"/>
    </source>
</evidence>
<evidence type="ECO:0000256" key="2">
    <source>
        <dbReference type="ARBA" id="ARBA00015915"/>
    </source>
</evidence>
<keyword evidence="3" id="KW-0813">Transport</keyword>
<dbReference type="SUPFAM" id="SSF53807">
    <property type="entry name" value="Helical backbone' metal receptor"/>
    <property type="match status" value="1"/>
</dbReference>
<sequence length="308" mass="34068">MLRILTVFLLLCVPVLQSCQRETASKPLVVSTIKPVQALVYAVAGGDQGAIALHQLLPDGASPHHYALKPSDRRLLEQASAVFYVGEGLENFLSKSLSNLAPDTQRVALAQAQGIQHLHARRKAETAHDDGHETHKDGEDWHVWLNPVNAIAMTHQIAQTLSEIDPPNRELYQRNAALLVQQINATDERIKAQLAAVKTRPYLAFHDAWQHFDTHYELKFAGAVTLDVSRLPGARHVQDIRNLITERQAVCLFQEPQFPPALVKTLAEGTDLRIGELDPLGMKIPLNADTYPALLQSAADSFTQCLSQ</sequence>
<accession>A0A975F7E6</accession>
<keyword evidence="7" id="KW-1185">Reference proteome</keyword>
<keyword evidence="4" id="KW-0732">Signal</keyword>
<dbReference type="EMBL" id="CP072793">
    <property type="protein sequence ID" value="QTR52781.1"/>
    <property type="molecule type" value="Genomic_DNA"/>
</dbReference>